<dbReference type="InterPro" id="IPR027381">
    <property type="entry name" value="LytR/CpsA/Psr_C"/>
</dbReference>
<protein>
    <submittedName>
        <fullName evidence="3">Envelope integrity protein Cei</fullName>
    </submittedName>
</protein>
<sequence>MTPRPLRPYQRRRTRPVAILVSVLAVVALATWTTVLITSSGGAGTTSCPAPAAGTAGTVVEASSLESVTPAAAAASKVRVLNGGGQRGQANLVAAQLGDLGFAEAGAPGNDPLYPDGDLDCRGQIRFGEAGAAAAATLAIVVPCTELVRDARGDDSVDLAVGTAFSDVKPSSTARDVLDQLANPSVGDGSGNADESGAGTPPGPAVDPALLQKARDTPC</sequence>
<dbReference type="NCBIfam" id="NF035953">
    <property type="entry name" value="integrity_Cei"/>
    <property type="match status" value="1"/>
</dbReference>
<evidence type="ECO:0000259" key="2">
    <source>
        <dbReference type="Pfam" id="PF13399"/>
    </source>
</evidence>
<organism evidence="3 4">
    <name type="scientific">Pseudonocardia benzenivorans</name>
    <dbReference type="NCBI Taxonomy" id="228005"/>
    <lineage>
        <taxon>Bacteria</taxon>
        <taxon>Bacillati</taxon>
        <taxon>Actinomycetota</taxon>
        <taxon>Actinomycetes</taxon>
        <taxon>Pseudonocardiales</taxon>
        <taxon>Pseudonocardiaceae</taxon>
        <taxon>Pseudonocardia</taxon>
    </lineage>
</organism>
<gene>
    <name evidence="3" type="primary">cei</name>
    <name evidence="3" type="ORF">ACFQ34_31730</name>
</gene>
<dbReference type="Gene3D" id="3.30.70.2390">
    <property type="match status" value="1"/>
</dbReference>
<dbReference type="EMBL" id="JBHTMB010000311">
    <property type="protein sequence ID" value="MFD1237879.1"/>
    <property type="molecule type" value="Genomic_DNA"/>
</dbReference>
<proteinExistence type="predicted"/>
<keyword evidence="4" id="KW-1185">Reference proteome</keyword>
<evidence type="ECO:0000313" key="3">
    <source>
        <dbReference type="EMBL" id="MFD1237879.1"/>
    </source>
</evidence>
<reference evidence="4" key="1">
    <citation type="journal article" date="2019" name="Int. J. Syst. Evol. Microbiol.">
        <title>The Global Catalogue of Microorganisms (GCM) 10K type strain sequencing project: providing services to taxonomists for standard genome sequencing and annotation.</title>
        <authorList>
            <consortium name="The Broad Institute Genomics Platform"/>
            <consortium name="The Broad Institute Genome Sequencing Center for Infectious Disease"/>
            <person name="Wu L."/>
            <person name="Ma J."/>
        </authorList>
    </citation>
    <scope>NUCLEOTIDE SEQUENCE [LARGE SCALE GENOMIC DNA]</scope>
    <source>
        <strain evidence="4">CCUG 49018</strain>
    </source>
</reference>
<evidence type="ECO:0000313" key="4">
    <source>
        <dbReference type="Proteomes" id="UP001597182"/>
    </source>
</evidence>
<evidence type="ECO:0000256" key="1">
    <source>
        <dbReference type="SAM" id="MobiDB-lite"/>
    </source>
</evidence>
<accession>A0ABW3VRQ2</accession>
<dbReference type="Pfam" id="PF13399">
    <property type="entry name" value="LytR_C"/>
    <property type="match status" value="1"/>
</dbReference>
<comment type="caution">
    <text evidence="3">The sequence shown here is derived from an EMBL/GenBank/DDBJ whole genome shotgun (WGS) entry which is preliminary data.</text>
</comment>
<feature type="domain" description="LytR/CpsA/Psr regulator C-terminal" evidence="2">
    <location>
        <begin position="77"/>
        <end position="165"/>
    </location>
</feature>
<feature type="region of interest" description="Disordered" evidence="1">
    <location>
        <begin position="181"/>
        <end position="219"/>
    </location>
</feature>
<dbReference type="RefSeq" id="WP_339123034.1">
    <property type="nucleotide sequence ID" value="NZ_BAABKS010000016.1"/>
</dbReference>
<dbReference type="Proteomes" id="UP001597182">
    <property type="component" value="Unassembled WGS sequence"/>
</dbReference>
<name>A0ABW3VRQ2_9PSEU</name>